<dbReference type="SUPFAM" id="SSF158710">
    <property type="entry name" value="PSPTO4464-like"/>
    <property type="match status" value="1"/>
</dbReference>
<dbReference type="KEGG" id="vra:106771203"/>
<evidence type="ECO:0000313" key="2">
    <source>
        <dbReference type="Proteomes" id="UP000087766"/>
    </source>
</evidence>
<feature type="region of interest" description="Disordered" evidence="1">
    <location>
        <begin position="68"/>
        <end position="96"/>
    </location>
</feature>
<keyword evidence="2" id="KW-1185">Reference proteome</keyword>
<dbReference type="InterPro" id="IPR023153">
    <property type="entry name" value="DarP_sf"/>
</dbReference>
<feature type="region of interest" description="Disordered" evidence="1">
    <location>
        <begin position="37"/>
        <end position="56"/>
    </location>
</feature>
<dbReference type="STRING" id="3916.A0A1S3V2U5"/>
<evidence type="ECO:0000256" key="1">
    <source>
        <dbReference type="SAM" id="MobiDB-lite"/>
    </source>
</evidence>
<dbReference type="Pfam" id="PF04751">
    <property type="entry name" value="DarP"/>
    <property type="match status" value="1"/>
</dbReference>
<feature type="compositionally biased region" description="Acidic residues" evidence="1">
    <location>
        <begin position="206"/>
        <end position="227"/>
    </location>
</feature>
<feature type="compositionally biased region" description="Polar residues" evidence="1">
    <location>
        <begin position="75"/>
        <end position="85"/>
    </location>
</feature>
<dbReference type="Proteomes" id="UP000087766">
    <property type="component" value="Chromosome 8"/>
</dbReference>
<dbReference type="PANTHER" id="PTHR36898:SF1">
    <property type="entry name" value="OS04G0250700 PROTEIN"/>
    <property type="match status" value="1"/>
</dbReference>
<dbReference type="OrthoDB" id="1932188at2759"/>
<feature type="region of interest" description="Disordered" evidence="1">
    <location>
        <begin position="196"/>
        <end position="230"/>
    </location>
</feature>
<gene>
    <name evidence="3" type="primary">LOC106771203</name>
</gene>
<dbReference type="CDD" id="cd16331">
    <property type="entry name" value="YjgA-like"/>
    <property type="match status" value="1"/>
</dbReference>
<dbReference type="AlphaFoldDB" id="A0A1S3V2U5"/>
<dbReference type="RefSeq" id="XP_014512620.1">
    <property type="nucleotide sequence ID" value="XM_014657134.2"/>
</dbReference>
<evidence type="ECO:0000313" key="3">
    <source>
        <dbReference type="RefSeq" id="XP_014512620.1"/>
    </source>
</evidence>
<protein>
    <submittedName>
        <fullName evidence="3">Uncharacterized protein LOC106771203 isoform X1</fullName>
    </submittedName>
</protein>
<name>A0A1S3V2U5_VIGRR</name>
<accession>A0A1S3V2U5</accession>
<dbReference type="PANTHER" id="PTHR36898">
    <property type="entry name" value="OSJNBB0026I12.6 PROTEIN"/>
    <property type="match status" value="1"/>
</dbReference>
<reference evidence="2" key="1">
    <citation type="journal article" date="2014" name="Nat. Commun.">
        <title>Genome sequence of mungbean and insights into evolution within Vigna species.</title>
        <authorList>
            <person name="Kang Y.J."/>
            <person name="Kim S.K."/>
            <person name="Kim M.Y."/>
            <person name="Lestari P."/>
            <person name="Kim K.H."/>
            <person name="Ha B.K."/>
            <person name="Jun T.H."/>
            <person name="Hwang W.J."/>
            <person name="Lee T."/>
            <person name="Lee J."/>
            <person name="Shim S."/>
            <person name="Yoon M.Y."/>
            <person name="Jang Y.E."/>
            <person name="Han K.S."/>
            <person name="Taeprayoon P."/>
            <person name="Yoon N."/>
            <person name="Somta P."/>
            <person name="Tanya P."/>
            <person name="Kim K.S."/>
            <person name="Gwag J.G."/>
            <person name="Moon J.K."/>
            <person name="Lee Y.H."/>
            <person name="Park B.S."/>
            <person name="Bombarely A."/>
            <person name="Doyle J.J."/>
            <person name="Jackson S.A."/>
            <person name="Schafleitner R."/>
            <person name="Srinives P."/>
            <person name="Varshney R.K."/>
            <person name="Lee S.H."/>
        </authorList>
    </citation>
    <scope>NUCLEOTIDE SEQUENCE [LARGE SCALE GENOMIC DNA]</scope>
    <source>
        <strain evidence="2">cv. VC1973A</strain>
    </source>
</reference>
<dbReference type="Gene3D" id="1.10.60.30">
    <property type="entry name" value="PSPTO4464-like domains"/>
    <property type="match status" value="1"/>
</dbReference>
<proteinExistence type="predicted"/>
<reference evidence="3" key="2">
    <citation type="submission" date="2025-08" db="UniProtKB">
        <authorList>
            <consortium name="RefSeq"/>
        </authorList>
    </citation>
    <scope>IDENTIFICATION</scope>
    <source>
        <tissue evidence="3">Leaf</tissue>
    </source>
</reference>
<dbReference type="InterPro" id="IPR006839">
    <property type="entry name" value="DarP"/>
</dbReference>
<sequence>MTHQVVRPLRQWPWFHHHRTCVTLPLLLHHHHHHHRHHNHLLSPPSPHPSTSKTSPISHRFSFATLASSRPKLRTPNSPLPTTSDTDLEAKKSRNELKREAKRAVKWGMDLASFSAPQIKRILRVASLDQVVFEAVMLVKFIVEEKVFVVLPQRLGPDVREGRRRQFNYIGKLLRDVDPELMDRLIKATKDSDHKELQALTGLGSDDPEDDDEDDSVESESEEDQEESNWHDGQVTRWFDGLISKDIEISNEIYSVQGVEFDRQELRKLVRRVHITQETKADNEEEEKKIETATLGAKKALIRFLRGLTKRIHYEY</sequence>
<dbReference type="GeneID" id="106771203"/>
<organism evidence="2 3">
    <name type="scientific">Vigna radiata var. radiata</name>
    <name type="common">Mung bean</name>
    <name type="synonym">Phaseolus aureus</name>
    <dbReference type="NCBI Taxonomy" id="3916"/>
    <lineage>
        <taxon>Eukaryota</taxon>
        <taxon>Viridiplantae</taxon>
        <taxon>Streptophyta</taxon>
        <taxon>Embryophyta</taxon>
        <taxon>Tracheophyta</taxon>
        <taxon>Spermatophyta</taxon>
        <taxon>Magnoliopsida</taxon>
        <taxon>eudicotyledons</taxon>
        <taxon>Gunneridae</taxon>
        <taxon>Pentapetalae</taxon>
        <taxon>rosids</taxon>
        <taxon>fabids</taxon>
        <taxon>Fabales</taxon>
        <taxon>Fabaceae</taxon>
        <taxon>Papilionoideae</taxon>
        <taxon>50 kb inversion clade</taxon>
        <taxon>NPAAA clade</taxon>
        <taxon>indigoferoid/millettioid clade</taxon>
        <taxon>Phaseoleae</taxon>
        <taxon>Vigna</taxon>
    </lineage>
</organism>